<evidence type="ECO:0000256" key="3">
    <source>
        <dbReference type="SAM" id="Coils"/>
    </source>
</evidence>
<evidence type="ECO:0000313" key="6">
    <source>
        <dbReference type="EMBL" id="RVE55535.1"/>
    </source>
</evidence>
<dbReference type="InterPro" id="IPR001304">
    <property type="entry name" value="C-type_lectin-like"/>
</dbReference>
<keyword evidence="2" id="KW-1015">Disulfide bond</keyword>
<keyword evidence="7" id="KW-1185">Reference proteome</keyword>
<dbReference type="InterPro" id="IPR033989">
    <property type="entry name" value="CD209-like_CTLD"/>
</dbReference>
<dbReference type="SMART" id="SM00034">
    <property type="entry name" value="CLECT"/>
    <property type="match status" value="1"/>
</dbReference>
<dbReference type="OrthoDB" id="6337382at2759"/>
<dbReference type="Proteomes" id="UP000283210">
    <property type="component" value="Unassembled WGS sequence"/>
</dbReference>
<dbReference type="Pfam" id="PF00059">
    <property type="entry name" value="Lectin_C"/>
    <property type="match status" value="1"/>
</dbReference>
<dbReference type="PROSITE" id="PS50041">
    <property type="entry name" value="C_TYPE_LECTIN_2"/>
    <property type="match status" value="1"/>
</dbReference>
<dbReference type="GO" id="GO:0030246">
    <property type="term" value="F:carbohydrate binding"/>
    <property type="evidence" value="ECO:0007669"/>
    <property type="project" value="UniProtKB-KW"/>
</dbReference>
<dbReference type="InterPro" id="IPR016186">
    <property type="entry name" value="C-type_lectin-like/link_sf"/>
</dbReference>
<reference evidence="6 7" key="1">
    <citation type="submission" date="2018-11" db="EMBL/GenBank/DDBJ databases">
        <authorList>
            <person name="Lopez-Roques C."/>
            <person name="Donnadieu C."/>
            <person name="Bouchez O."/>
            <person name="Klopp C."/>
            <person name="Cabau C."/>
            <person name="Zahm M."/>
        </authorList>
    </citation>
    <scope>NUCLEOTIDE SEQUENCE [LARGE SCALE GENOMIC DNA]</scope>
    <source>
        <strain evidence="6">RS831</strain>
        <tissue evidence="6">Whole body</tissue>
    </source>
</reference>
<dbReference type="SUPFAM" id="SSF56436">
    <property type="entry name" value="C-type lectin-like"/>
    <property type="match status" value="1"/>
</dbReference>
<dbReference type="EMBL" id="ML136669">
    <property type="protein sequence ID" value="RVE55535.1"/>
    <property type="molecule type" value="Genomic_DNA"/>
</dbReference>
<accession>A0A437BYI7</accession>
<evidence type="ECO:0000313" key="7">
    <source>
        <dbReference type="Proteomes" id="UP000283210"/>
    </source>
</evidence>
<dbReference type="AlphaFoldDB" id="A0A437BYI7"/>
<evidence type="ECO:0000256" key="1">
    <source>
        <dbReference type="ARBA" id="ARBA00022734"/>
    </source>
</evidence>
<dbReference type="InterPro" id="IPR050111">
    <property type="entry name" value="C-type_lectin/snaclec_domain"/>
</dbReference>
<reference evidence="6 7" key="2">
    <citation type="submission" date="2019-01" db="EMBL/GenBank/DDBJ databases">
        <title>A chromosome length genome reference of the Java medaka (oryzias javanicus).</title>
        <authorList>
            <person name="Herpin A."/>
            <person name="Takehana Y."/>
            <person name="Naruse K."/>
            <person name="Ansai S."/>
            <person name="Kawaguchi M."/>
        </authorList>
    </citation>
    <scope>NUCLEOTIDE SEQUENCE [LARGE SCALE GENOMIC DNA]</scope>
    <source>
        <strain evidence="6">RS831</strain>
        <tissue evidence="6">Whole body</tissue>
    </source>
</reference>
<evidence type="ECO:0000256" key="4">
    <source>
        <dbReference type="SAM" id="Phobius"/>
    </source>
</evidence>
<protein>
    <recommendedName>
        <fullName evidence="5">C-type lectin domain-containing protein</fullName>
    </recommendedName>
</protein>
<dbReference type="InterPro" id="IPR016187">
    <property type="entry name" value="CTDL_fold"/>
</dbReference>
<keyword evidence="4" id="KW-1133">Transmembrane helix</keyword>
<organism evidence="6 7">
    <name type="scientific">Oryzias javanicus</name>
    <name type="common">Javanese ricefish</name>
    <name type="synonym">Aplocheilus javanicus</name>
    <dbReference type="NCBI Taxonomy" id="123683"/>
    <lineage>
        <taxon>Eukaryota</taxon>
        <taxon>Metazoa</taxon>
        <taxon>Chordata</taxon>
        <taxon>Craniata</taxon>
        <taxon>Vertebrata</taxon>
        <taxon>Euteleostomi</taxon>
        <taxon>Actinopterygii</taxon>
        <taxon>Neopterygii</taxon>
        <taxon>Teleostei</taxon>
        <taxon>Neoteleostei</taxon>
        <taxon>Acanthomorphata</taxon>
        <taxon>Ovalentaria</taxon>
        <taxon>Atherinomorphae</taxon>
        <taxon>Beloniformes</taxon>
        <taxon>Adrianichthyidae</taxon>
        <taxon>Oryziinae</taxon>
        <taxon>Oryzias</taxon>
    </lineage>
</organism>
<keyword evidence="4" id="KW-0812">Transmembrane</keyword>
<gene>
    <name evidence="6" type="ORF">OJAV_G00235320</name>
</gene>
<feature type="coiled-coil region" evidence="3">
    <location>
        <begin position="67"/>
        <end position="144"/>
    </location>
</feature>
<dbReference type="InterPro" id="IPR018378">
    <property type="entry name" value="C-type_lectin_CS"/>
</dbReference>
<evidence type="ECO:0000256" key="2">
    <source>
        <dbReference type="ARBA" id="ARBA00023157"/>
    </source>
</evidence>
<dbReference type="PANTHER" id="PTHR22803">
    <property type="entry name" value="MANNOSE, PHOSPHOLIPASE, LECTIN RECEPTOR RELATED"/>
    <property type="match status" value="1"/>
</dbReference>
<keyword evidence="3" id="KW-0175">Coiled coil</keyword>
<dbReference type="CDD" id="cd03590">
    <property type="entry name" value="CLECT_DC-SIGN_like"/>
    <property type="match status" value="1"/>
</dbReference>
<sequence length="278" mass="32419">MSRQNTRNGVRQRRHLGKKAYIVIAVTVGLLCVLQAVLNISLRLSLTCSGETEKILKSLTNEEELKNVTNEEELKNVTNERDELMQKMTQHACSGGTEKSFRNVSIEEELKNVTNERDELKQKLEQYGMQLTSLRREKDELQTKVNLSDHHQKQHWIYFSGSFYYISTNKKSWQNSRNDCLGRGADLIIIDSREENEFAGAFQKRLWIGLSDRQNEGNWSWPDGSPLRKSFWQPWEPNGYSDRDEDCVEINNFDPENSWNDISCTEQNFWICEKKTGV</sequence>
<proteinExistence type="predicted"/>
<name>A0A437BYI7_ORYJA</name>
<dbReference type="Gene3D" id="3.10.100.10">
    <property type="entry name" value="Mannose-Binding Protein A, subunit A"/>
    <property type="match status" value="1"/>
</dbReference>
<evidence type="ECO:0000259" key="5">
    <source>
        <dbReference type="PROSITE" id="PS50041"/>
    </source>
</evidence>
<feature type="domain" description="C-type lectin" evidence="5">
    <location>
        <begin position="159"/>
        <end position="273"/>
    </location>
</feature>
<dbReference type="PROSITE" id="PS00615">
    <property type="entry name" value="C_TYPE_LECTIN_1"/>
    <property type="match status" value="1"/>
</dbReference>
<keyword evidence="4" id="KW-0472">Membrane</keyword>
<feature type="transmembrane region" description="Helical" evidence="4">
    <location>
        <begin position="20"/>
        <end position="38"/>
    </location>
</feature>
<keyword evidence="1" id="KW-0430">Lectin</keyword>